<accession>A0ABM9I6Y9</accession>
<reference evidence="3 4" key="1">
    <citation type="submission" date="2023-03" db="EMBL/GenBank/DDBJ databases">
        <authorList>
            <person name="Pearce D."/>
        </authorList>
    </citation>
    <scope>NUCLEOTIDE SEQUENCE [LARGE SCALE GENOMIC DNA]</scope>
    <source>
        <strain evidence="3">Msz</strain>
    </source>
</reference>
<dbReference type="RefSeq" id="WP_317963434.1">
    <property type="nucleotide sequence ID" value="NZ_OX458333.1"/>
</dbReference>
<organism evidence="3 4">
    <name type="scientific">Methylocaldum szegediense</name>
    <dbReference type="NCBI Taxonomy" id="73780"/>
    <lineage>
        <taxon>Bacteria</taxon>
        <taxon>Pseudomonadati</taxon>
        <taxon>Pseudomonadota</taxon>
        <taxon>Gammaproteobacteria</taxon>
        <taxon>Methylococcales</taxon>
        <taxon>Methylococcaceae</taxon>
        <taxon>Methylocaldum</taxon>
    </lineage>
</organism>
<evidence type="ECO:0008006" key="5">
    <source>
        <dbReference type="Google" id="ProtNLM"/>
    </source>
</evidence>
<dbReference type="EMBL" id="OX458333">
    <property type="protein sequence ID" value="CAI8932135.1"/>
    <property type="molecule type" value="Genomic_DNA"/>
</dbReference>
<gene>
    <name evidence="3" type="ORF">MSZNOR_4065</name>
</gene>
<feature type="coiled-coil region" evidence="1">
    <location>
        <begin position="56"/>
        <end position="83"/>
    </location>
</feature>
<name>A0ABM9I6Y9_9GAMM</name>
<feature type="transmembrane region" description="Helical" evidence="2">
    <location>
        <begin position="6"/>
        <end position="25"/>
    </location>
</feature>
<evidence type="ECO:0000256" key="2">
    <source>
        <dbReference type="SAM" id="Phobius"/>
    </source>
</evidence>
<dbReference type="Proteomes" id="UP001162030">
    <property type="component" value="Chromosome"/>
</dbReference>
<keyword evidence="2" id="KW-0812">Transmembrane</keyword>
<evidence type="ECO:0000313" key="3">
    <source>
        <dbReference type="EMBL" id="CAI8932135.1"/>
    </source>
</evidence>
<dbReference type="Pfam" id="PF10975">
    <property type="entry name" value="DUF2802"/>
    <property type="match status" value="1"/>
</dbReference>
<keyword evidence="2" id="KW-0472">Membrane</keyword>
<evidence type="ECO:0000256" key="1">
    <source>
        <dbReference type="SAM" id="Coils"/>
    </source>
</evidence>
<keyword evidence="4" id="KW-1185">Reference proteome</keyword>
<evidence type="ECO:0000313" key="4">
    <source>
        <dbReference type="Proteomes" id="UP001162030"/>
    </source>
</evidence>
<keyword evidence="2" id="KW-1133">Transmembrane helix</keyword>
<protein>
    <recommendedName>
        <fullName evidence="5">DUF2802 domain-containing protein</fullName>
    </recommendedName>
</protein>
<proteinExistence type="predicted"/>
<sequence length="129" mass="14381">MDWHLPYFILAGLLVALLAATLMLARAYLSLKRAHAALVAKVAQQQNDLIGLSSAAVQVDQRMLNQERRLREYEEKLASLSQQDTSYQSYRTAIEKLKGGVAPQELVSQLGLSLSEANLLAHLYAERQD</sequence>
<keyword evidence="1" id="KW-0175">Coiled coil</keyword>
<dbReference type="InterPro" id="IPR021244">
    <property type="entry name" value="DUF2802"/>
</dbReference>